<keyword evidence="2" id="KW-1185">Reference proteome</keyword>
<evidence type="ECO:0000313" key="1">
    <source>
        <dbReference type="EMBL" id="PWN52798.1"/>
    </source>
</evidence>
<accession>A0ACD0P3V6</accession>
<sequence>MGPLESAAKIYSNAFPKDVESNQTQGGMNPSLGALTLSFSQTSLNGGEGRRNGSPDRSSTLDKPLPSLPIARTPSQFQHQRQNQLPYTSPASSACPSTSNQVPFRETGISFPQPYNVQPPPGPAFRPLSIAFPLPDNILDKHSPSSNQDNYVLHSSRTGFKDHHGSIGQNEQIKIPSFIPVQPSKPYPNPWELSLKPIDPKIVGGPTPNPTHPIVVASTGEALEAPAQGGNRQTLKQPYPLSNACSSPSTNHSRWDAKSLTPSKAGRKVAEGSRAPSSSPGPGARAGEVWVTDPSKPPAPFQCWGVKRDGTRCTRRVKVFSSSTFSPSPSSSSLSKPKSSSSAVGAGTVKQSQCKSAKEDRTKVATSRVAMDAKGRDRSSRSPSTSPTKAKSRPTLATKTKSKAKPPPNSKGRCEVIIISDSQSDGDVEDAMGKGRGEGKGKGKGKGKGTEAKKGRATEKEDEGGNDIDDVDDRNLFYGREEAYCYQHVAEVNHQKGCYLGTGPSGQMYIEFSDYLSEGEQSENCQARLRTCMTSDPTASDLGERGYVYIYELRDRSDGDHVCLKVGRAINVFKRIHQWRSQCQSKDPLLRCFLPSPPNQGLLAGTAAAEESGIVLSHKWERLIHIELMDIGHRIIEACRDCGSRHMEIFMVPRDRGGFEKVKSVVEKWMLFVKLVAGSC</sequence>
<protein>
    <submittedName>
        <fullName evidence="1">Uncharacterized protein</fullName>
    </submittedName>
</protein>
<reference evidence="1 2" key="1">
    <citation type="journal article" date="2018" name="Mol. Biol. Evol.">
        <title>Broad Genomic Sampling Reveals a Smut Pathogenic Ancestry of the Fungal Clade Ustilaginomycotina.</title>
        <authorList>
            <person name="Kijpornyongpan T."/>
            <person name="Mondo S.J."/>
            <person name="Barry K."/>
            <person name="Sandor L."/>
            <person name="Lee J."/>
            <person name="Lipzen A."/>
            <person name="Pangilinan J."/>
            <person name="LaButti K."/>
            <person name="Hainaut M."/>
            <person name="Henrissat B."/>
            <person name="Grigoriev I.V."/>
            <person name="Spatafora J.W."/>
            <person name="Aime M.C."/>
        </authorList>
    </citation>
    <scope>NUCLEOTIDE SEQUENCE [LARGE SCALE GENOMIC DNA]</scope>
    <source>
        <strain evidence="1 2">SA 807</strain>
    </source>
</reference>
<evidence type="ECO:0000313" key="2">
    <source>
        <dbReference type="Proteomes" id="UP000245626"/>
    </source>
</evidence>
<dbReference type="Proteomes" id="UP000245626">
    <property type="component" value="Unassembled WGS sequence"/>
</dbReference>
<gene>
    <name evidence="1" type="ORF">IE53DRAFT_384732</name>
</gene>
<name>A0ACD0P3V6_9BASI</name>
<dbReference type="EMBL" id="KZ819757">
    <property type="protein sequence ID" value="PWN52798.1"/>
    <property type="molecule type" value="Genomic_DNA"/>
</dbReference>
<organism evidence="1 2">
    <name type="scientific">Violaceomyces palustris</name>
    <dbReference type="NCBI Taxonomy" id="1673888"/>
    <lineage>
        <taxon>Eukaryota</taxon>
        <taxon>Fungi</taxon>
        <taxon>Dikarya</taxon>
        <taxon>Basidiomycota</taxon>
        <taxon>Ustilaginomycotina</taxon>
        <taxon>Ustilaginomycetes</taxon>
        <taxon>Violaceomycetales</taxon>
        <taxon>Violaceomycetaceae</taxon>
        <taxon>Violaceomyces</taxon>
    </lineage>
</organism>
<proteinExistence type="predicted"/>